<accession>A0A4U8QC85</accession>
<dbReference type="InterPro" id="IPR025699">
    <property type="entry name" value="ABC2_memb-like"/>
</dbReference>
<dbReference type="STRING" id="180332.GCA_000797495_01521"/>
<keyword evidence="1" id="KW-0812">Transmembrane</keyword>
<protein>
    <recommendedName>
        <fullName evidence="4">ABC-2 family transporter protein</fullName>
    </recommendedName>
</protein>
<name>A0A4U8QC85_9FIRM</name>
<keyword evidence="3" id="KW-1185">Reference proteome</keyword>
<feature type="transmembrane region" description="Helical" evidence="1">
    <location>
        <begin position="42"/>
        <end position="61"/>
    </location>
</feature>
<sequence>MTGNTMRFLKMDFGTLAMMNKIVFFYPVVVFLFVIFQRSFVMGAFMLIFLFPTLAMTPFLGEESQKIKVFYVSLPATVKNMVLGRYLFLLTSALVQMLGGLLVAVISGSFGVQITGLDMGLFVCGVLMDIAACLIMYPFVYKVGIVKGRSLIGVMPILAAGLVALLFSTTQEKIGSYQEIFQFVMNNGYLITAGFFVIVCIMAVISFMVSIRICEKQEI</sequence>
<feature type="transmembrane region" description="Helical" evidence="1">
    <location>
        <begin position="119"/>
        <end position="139"/>
    </location>
</feature>
<evidence type="ECO:0000313" key="3">
    <source>
        <dbReference type="Proteomes" id="UP000306509"/>
    </source>
</evidence>
<evidence type="ECO:0000256" key="1">
    <source>
        <dbReference type="SAM" id="Phobius"/>
    </source>
</evidence>
<comment type="caution">
    <text evidence="2">The sequence shown here is derived from an EMBL/GenBank/DDBJ whole genome shotgun (WGS) entry which is preliminary data.</text>
</comment>
<proteinExistence type="predicted"/>
<feature type="transmembrane region" description="Helical" evidence="1">
    <location>
        <begin position="189"/>
        <end position="211"/>
    </location>
</feature>
<dbReference type="AlphaFoldDB" id="A0A4U8QC85"/>
<reference evidence="2 3" key="1">
    <citation type="journal article" date="2019" name="Anaerobe">
        <title>Detection of Robinsoniella peoriensis in multiple bone samples of a trauma patient.</title>
        <authorList>
            <person name="Schrottner P."/>
            <person name="Hartwich K."/>
            <person name="Bunk B."/>
            <person name="Schober I."/>
            <person name="Helbig S."/>
            <person name="Rudolph W.W."/>
            <person name="Gunzer F."/>
        </authorList>
    </citation>
    <scope>NUCLEOTIDE SEQUENCE [LARGE SCALE GENOMIC DNA]</scope>
    <source>
        <strain evidence="2 3">DSM 106044</strain>
    </source>
</reference>
<organism evidence="2 3">
    <name type="scientific">Robinsoniella peoriensis</name>
    <dbReference type="NCBI Taxonomy" id="180332"/>
    <lineage>
        <taxon>Bacteria</taxon>
        <taxon>Bacillati</taxon>
        <taxon>Bacillota</taxon>
        <taxon>Clostridia</taxon>
        <taxon>Lachnospirales</taxon>
        <taxon>Lachnospiraceae</taxon>
        <taxon>Robinsoniella</taxon>
    </lineage>
</organism>
<feature type="transmembrane region" description="Helical" evidence="1">
    <location>
        <begin position="151"/>
        <end position="169"/>
    </location>
</feature>
<dbReference type="RefSeq" id="WP_027293241.1">
    <property type="nucleotide sequence ID" value="NZ_CABMJZ010000133.1"/>
</dbReference>
<dbReference type="Proteomes" id="UP000306509">
    <property type="component" value="Unassembled WGS sequence"/>
</dbReference>
<dbReference type="Pfam" id="PF13346">
    <property type="entry name" value="ABC2_membrane_5"/>
    <property type="match status" value="1"/>
</dbReference>
<evidence type="ECO:0000313" key="2">
    <source>
        <dbReference type="EMBL" id="TLD02657.1"/>
    </source>
</evidence>
<evidence type="ECO:0008006" key="4">
    <source>
        <dbReference type="Google" id="ProtNLM"/>
    </source>
</evidence>
<keyword evidence="1" id="KW-0472">Membrane</keyword>
<feature type="transmembrane region" description="Helical" evidence="1">
    <location>
        <begin position="82"/>
        <end position="107"/>
    </location>
</feature>
<dbReference type="EMBL" id="QGQD01000007">
    <property type="protein sequence ID" value="TLD02657.1"/>
    <property type="molecule type" value="Genomic_DNA"/>
</dbReference>
<feature type="transmembrane region" description="Helical" evidence="1">
    <location>
        <begin position="12"/>
        <end position="36"/>
    </location>
</feature>
<keyword evidence="1" id="KW-1133">Transmembrane helix</keyword>
<gene>
    <name evidence="2" type="ORF">DSM106044_00392</name>
</gene>